<dbReference type="STRING" id="226910.UCMB321_2239"/>
<dbReference type="Pfam" id="PF00857">
    <property type="entry name" value="Isochorismatase"/>
    <property type="match status" value="1"/>
</dbReference>
<evidence type="ECO:0000313" key="2">
    <source>
        <dbReference type="EMBL" id="KIH84047.1"/>
    </source>
</evidence>
<evidence type="ECO:0000259" key="1">
    <source>
        <dbReference type="Pfam" id="PF00857"/>
    </source>
</evidence>
<dbReference type="RefSeq" id="WP_040066518.1">
    <property type="nucleotide sequence ID" value="NZ_JXDG01000029.1"/>
</dbReference>
<dbReference type="PANTHER" id="PTHR43559">
    <property type="entry name" value="HYDROLASE YCAC-RELATED"/>
    <property type="match status" value="1"/>
</dbReference>
<dbReference type="PANTHER" id="PTHR43559:SF3">
    <property type="entry name" value="HYDROLASE YCAC-RELATED"/>
    <property type="match status" value="1"/>
</dbReference>
<organism evidence="2 3">
    <name type="scientific">Pseudomonas batumici</name>
    <dbReference type="NCBI Taxonomy" id="226910"/>
    <lineage>
        <taxon>Bacteria</taxon>
        <taxon>Pseudomonadati</taxon>
        <taxon>Pseudomonadota</taxon>
        <taxon>Gammaproteobacteria</taxon>
        <taxon>Pseudomonadales</taxon>
        <taxon>Pseudomonadaceae</taxon>
        <taxon>Pseudomonas</taxon>
    </lineage>
</organism>
<sequence length="206" mass="22090">MNSPHLYERLTRENAILLLVDHQVGLYTGVRDIDTLALKHNVVGLAKAALALKVPIIVTTTTEQMWGPLIPELAEALPGVQRIERTTVNAWDEQRVVDAVKATGRKKLIVTGISTDVCLAFPAISAIADGYNSYAVIDASGGFTQTQVDMGVARMLQAGVIPVGYSNVAVEMLADNAAPEAEAVYAALGMPFAGLVYGLKQYFSHH</sequence>
<dbReference type="SUPFAM" id="SSF52499">
    <property type="entry name" value="Isochorismatase-like hydrolases"/>
    <property type="match status" value="1"/>
</dbReference>
<dbReference type="Gene3D" id="3.40.50.850">
    <property type="entry name" value="Isochorismatase-like"/>
    <property type="match status" value="1"/>
</dbReference>
<proteinExistence type="predicted"/>
<dbReference type="Proteomes" id="UP000031535">
    <property type="component" value="Unassembled WGS sequence"/>
</dbReference>
<reference evidence="2 3" key="1">
    <citation type="submission" date="2015-01" db="EMBL/GenBank/DDBJ databases">
        <title>Complete genome of Pseudomonas batumici UCM B-321 producer of the batumin antibiotic with strong antistaphilococcal and potential anticancer activity.</title>
        <authorList>
            <person name="Klochko V.V."/>
            <person name="Zelena L.B."/>
            <person name="Elena K.A."/>
            <person name="Reva O.N."/>
        </authorList>
    </citation>
    <scope>NUCLEOTIDE SEQUENCE [LARGE SCALE GENOMIC DNA]</scope>
    <source>
        <strain evidence="2 3">UCM B-321</strain>
    </source>
</reference>
<feature type="domain" description="Isochorismatase-like" evidence="1">
    <location>
        <begin position="16"/>
        <end position="161"/>
    </location>
</feature>
<name>A0A0C2IGM2_9PSED</name>
<protein>
    <submittedName>
        <fullName evidence="2">Nicotinamidase family protein YcaC</fullName>
    </submittedName>
</protein>
<dbReference type="OrthoDB" id="9789777at2"/>
<dbReference type="EMBL" id="JXDG01000029">
    <property type="protein sequence ID" value="KIH84047.1"/>
    <property type="molecule type" value="Genomic_DNA"/>
</dbReference>
<dbReference type="InterPro" id="IPR036380">
    <property type="entry name" value="Isochorismatase-like_sf"/>
</dbReference>
<comment type="caution">
    <text evidence="2">The sequence shown here is derived from an EMBL/GenBank/DDBJ whole genome shotgun (WGS) entry which is preliminary data.</text>
</comment>
<evidence type="ECO:0000313" key="3">
    <source>
        <dbReference type="Proteomes" id="UP000031535"/>
    </source>
</evidence>
<keyword evidence="3" id="KW-1185">Reference proteome</keyword>
<dbReference type="InterPro" id="IPR000868">
    <property type="entry name" value="Isochorismatase-like_dom"/>
</dbReference>
<accession>A0A0C2IGM2</accession>
<gene>
    <name evidence="2" type="ORF">UCMB321_2239</name>
</gene>
<dbReference type="InterPro" id="IPR053152">
    <property type="entry name" value="Hydrolase_YcaC-like"/>
</dbReference>
<dbReference type="PATRIC" id="fig|226910.6.peg.2227"/>
<dbReference type="AlphaFoldDB" id="A0A0C2IGM2"/>